<dbReference type="EMBL" id="CP071444">
    <property type="protein sequence ID" value="QSX08682.1"/>
    <property type="molecule type" value="Genomic_DNA"/>
</dbReference>
<dbReference type="KEGG" id="alka:J0B03_00915"/>
<gene>
    <name evidence="2" type="ORF">J0B03_00915</name>
</gene>
<organism evidence="2 3">
    <name type="scientific">Alkalibacter rhizosphaerae</name>
    <dbReference type="NCBI Taxonomy" id="2815577"/>
    <lineage>
        <taxon>Bacteria</taxon>
        <taxon>Bacillati</taxon>
        <taxon>Bacillota</taxon>
        <taxon>Clostridia</taxon>
        <taxon>Eubacteriales</taxon>
        <taxon>Eubacteriaceae</taxon>
        <taxon>Alkalibacter</taxon>
    </lineage>
</organism>
<keyword evidence="1" id="KW-1133">Transmembrane helix</keyword>
<protein>
    <submittedName>
        <fullName evidence="2">Uncharacterized protein</fullName>
    </submittedName>
</protein>
<sequence>MDNFIVRLSGITTLLNPIMTFLLLLSAVFFLLHMKEQVDKVESYFRSIALSLQRISDRMSDNNNQGG</sequence>
<keyword evidence="1" id="KW-0812">Transmembrane</keyword>
<keyword evidence="1" id="KW-0472">Membrane</keyword>
<evidence type="ECO:0000313" key="3">
    <source>
        <dbReference type="Proteomes" id="UP000663499"/>
    </source>
</evidence>
<evidence type="ECO:0000313" key="2">
    <source>
        <dbReference type="EMBL" id="QSX08682.1"/>
    </source>
</evidence>
<accession>A0A974XF25</accession>
<reference evidence="2" key="1">
    <citation type="submission" date="2021-03" db="EMBL/GenBank/DDBJ databases">
        <title>Alkalibacter marinus sp. nov., isolated from tidal flat sediment.</title>
        <authorList>
            <person name="Namirimu T."/>
            <person name="Yang J.-A."/>
            <person name="Yang S.-H."/>
            <person name="Kim Y.-J."/>
            <person name="Kwon K.K."/>
        </authorList>
    </citation>
    <scope>NUCLEOTIDE SEQUENCE</scope>
    <source>
        <strain evidence="2">ES005</strain>
    </source>
</reference>
<feature type="transmembrane region" description="Helical" evidence="1">
    <location>
        <begin position="14"/>
        <end position="32"/>
    </location>
</feature>
<name>A0A974XF25_9FIRM</name>
<dbReference type="RefSeq" id="WP_207300023.1">
    <property type="nucleotide sequence ID" value="NZ_CP071444.1"/>
</dbReference>
<proteinExistence type="predicted"/>
<evidence type="ECO:0000256" key="1">
    <source>
        <dbReference type="SAM" id="Phobius"/>
    </source>
</evidence>
<keyword evidence="3" id="KW-1185">Reference proteome</keyword>
<dbReference type="Proteomes" id="UP000663499">
    <property type="component" value="Chromosome"/>
</dbReference>
<dbReference type="AlphaFoldDB" id="A0A974XF25"/>